<evidence type="ECO:0000256" key="1">
    <source>
        <dbReference type="ARBA" id="ARBA00008552"/>
    </source>
</evidence>
<comment type="similarity">
    <text evidence="1">Belongs to the peptidase C78 family.</text>
</comment>
<evidence type="ECO:0000313" key="5">
    <source>
        <dbReference type="EMBL" id="CAF0979746.1"/>
    </source>
</evidence>
<organism evidence="5 8">
    <name type="scientific">Didymodactylos carnosus</name>
    <dbReference type="NCBI Taxonomy" id="1234261"/>
    <lineage>
        <taxon>Eukaryota</taxon>
        <taxon>Metazoa</taxon>
        <taxon>Spiralia</taxon>
        <taxon>Gnathifera</taxon>
        <taxon>Rotifera</taxon>
        <taxon>Eurotatoria</taxon>
        <taxon>Bdelloidea</taxon>
        <taxon>Philodinida</taxon>
        <taxon>Philodinidae</taxon>
        <taxon>Didymodactylos</taxon>
    </lineage>
</organism>
<evidence type="ECO:0000313" key="8">
    <source>
        <dbReference type="Proteomes" id="UP000663829"/>
    </source>
</evidence>
<evidence type="ECO:0000256" key="2">
    <source>
        <dbReference type="ARBA" id="ARBA00022801"/>
    </source>
</evidence>
<dbReference type="PANTHER" id="PTHR48153">
    <property type="entry name" value="UFM1-SPECIFIC PROTEASE 2"/>
    <property type="match status" value="1"/>
</dbReference>
<keyword evidence="8" id="KW-1185">Reference proteome</keyword>
<evidence type="ECO:0000313" key="7">
    <source>
        <dbReference type="EMBL" id="CAF3752379.1"/>
    </source>
</evidence>
<feature type="domain" description="C2H2-type" evidence="3">
    <location>
        <begin position="56"/>
        <end position="77"/>
    </location>
</feature>
<dbReference type="SUPFAM" id="SSF57667">
    <property type="entry name" value="beta-beta-alpha zinc fingers"/>
    <property type="match status" value="1"/>
</dbReference>
<dbReference type="Gene3D" id="3.90.70.130">
    <property type="match status" value="1"/>
</dbReference>
<dbReference type="EMBL" id="CAJOBA010002144">
    <property type="protein sequence ID" value="CAF3631846.1"/>
    <property type="molecule type" value="Genomic_DNA"/>
</dbReference>
<dbReference type="EMBL" id="CAJNOK010002144">
    <property type="protein sequence ID" value="CAF0846649.1"/>
    <property type="molecule type" value="Genomic_DNA"/>
</dbReference>
<dbReference type="PROSITE" id="PS00028">
    <property type="entry name" value="ZINC_FINGER_C2H2_1"/>
    <property type="match status" value="1"/>
</dbReference>
<dbReference type="Proteomes" id="UP000682733">
    <property type="component" value="Unassembled WGS sequence"/>
</dbReference>
<accession>A0A814FD58</accession>
<proteinExistence type="inferred from homology"/>
<dbReference type="OrthoDB" id="288987at2759"/>
<gene>
    <name evidence="5" type="ORF">GPM918_LOCUS12684</name>
    <name evidence="4" type="ORF">OVA965_LOCUS6926</name>
    <name evidence="7" type="ORF">SRO942_LOCUS12684</name>
    <name evidence="6" type="ORF">TMI583_LOCUS6922</name>
</gene>
<reference evidence="5" key="1">
    <citation type="submission" date="2021-02" db="EMBL/GenBank/DDBJ databases">
        <authorList>
            <person name="Nowell W R."/>
        </authorList>
    </citation>
    <scope>NUCLEOTIDE SEQUENCE</scope>
</reference>
<dbReference type="Proteomes" id="UP000677228">
    <property type="component" value="Unassembled WGS sequence"/>
</dbReference>
<dbReference type="SMART" id="SM00355">
    <property type="entry name" value="ZnF_C2H2"/>
    <property type="match status" value="2"/>
</dbReference>
<dbReference type="GO" id="GO:0071567">
    <property type="term" value="F:deUFMylase activity"/>
    <property type="evidence" value="ECO:0007669"/>
    <property type="project" value="UniProtKB-ARBA"/>
</dbReference>
<dbReference type="InterPro" id="IPR013087">
    <property type="entry name" value="Znf_C2H2_type"/>
</dbReference>
<evidence type="ECO:0000313" key="6">
    <source>
        <dbReference type="EMBL" id="CAF3631846.1"/>
    </source>
</evidence>
<evidence type="ECO:0000313" key="4">
    <source>
        <dbReference type="EMBL" id="CAF0846649.1"/>
    </source>
</evidence>
<dbReference type="Proteomes" id="UP000681722">
    <property type="component" value="Unassembled WGS sequence"/>
</dbReference>
<dbReference type="InterPro" id="IPR036236">
    <property type="entry name" value="Znf_C2H2_sf"/>
</dbReference>
<dbReference type="Proteomes" id="UP000663829">
    <property type="component" value="Unassembled WGS sequence"/>
</dbReference>
<sequence length="467" mass="54291">MKFIMAIASNAYTTYFEPQSDLDGTICYCEVCDRTFSDETLLQLHKRYECEIEYTCPICDQIFFDCLVLQIHIQEDHDHSQLNSSSQSINSVFPTAATMSLTTINDYLIAQNVQRSELMEEKYETSKMMETMNYVSDPVLAMALQQEEDEENFQAFQRRYGASEQSFSDRAQWNLDNCLKKAWISQQQYNDCKMNLSKLVVQPIERKESRTQGIINLIRRSIPINGVGGVIDRRLVSNCDHFAATWLDGGWSCGYKNLQMLLSSMAHDPQYRQQLFGDQCDIPSVSRLQQLIEEAWNNGFDSQGREQFNRRLYQSTKWIGPTEIMACLAHCKIKTELLDFHQSTDGPKSNSYLHLFKWIKNYFDNETLKSDKIVHPLYLQHEGHSRTIIGYEQMCTGPIRLLIYDPSTSKFQCEHFLKTPQKKIYLFRRTYQSFNKPVYQILLLKGLLGPHDQEAAKQILSRKVLSS</sequence>
<dbReference type="PANTHER" id="PTHR48153:SF4">
    <property type="entry name" value="UBIQUITIN CARBOXYL-TERMINAL HYDROLASE MUG105"/>
    <property type="match status" value="1"/>
</dbReference>
<evidence type="ECO:0000259" key="3">
    <source>
        <dbReference type="PROSITE" id="PS00028"/>
    </source>
</evidence>
<dbReference type="EMBL" id="CAJOBC010002805">
    <property type="protein sequence ID" value="CAF3752379.1"/>
    <property type="molecule type" value="Genomic_DNA"/>
</dbReference>
<dbReference type="EMBL" id="CAJNOQ010002805">
    <property type="protein sequence ID" value="CAF0979746.1"/>
    <property type="molecule type" value="Genomic_DNA"/>
</dbReference>
<dbReference type="Gene3D" id="3.30.160.60">
    <property type="entry name" value="Classic Zinc Finger"/>
    <property type="match status" value="1"/>
</dbReference>
<dbReference type="Pfam" id="PF12874">
    <property type="entry name" value="zf-met"/>
    <property type="match status" value="1"/>
</dbReference>
<comment type="caution">
    <text evidence="5">The sequence shown here is derived from an EMBL/GenBank/DDBJ whole genome shotgun (WGS) entry which is preliminary data.</text>
</comment>
<dbReference type="InterPro" id="IPR012462">
    <property type="entry name" value="UFSP1/2_DUB_cat"/>
</dbReference>
<protein>
    <recommendedName>
        <fullName evidence="3">C2H2-type domain-containing protein</fullName>
    </recommendedName>
</protein>
<dbReference type="Pfam" id="PF07910">
    <property type="entry name" value="Peptidase_C78"/>
    <property type="match status" value="1"/>
</dbReference>
<dbReference type="AlphaFoldDB" id="A0A814FD58"/>
<name>A0A814FD58_9BILA</name>
<keyword evidence="2" id="KW-0378">Hydrolase</keyword>